<comment type="caution">
    <text evidence="1">The sequence shown here is derived from an EMBL/GenBank/DDBJ whole genome shotgun (WGS) entry which is preliminary data.</text>
</comment>
<dbReference type="AlphaFoldDB" id="A0A8S9NHI6"/>
<dbReference type="Proteomes" id="UP000712600">
    <property type="component" value="Unassembled WGS sequence"/>
</dbReference>
<dbReference type="EMBL" id="QGKX02001621">
    <property type="protein sequence ID" value="KAF3504594.1"/>
    <property type="molecule type" value="Genomic_DNA"/>
</dbReference>
<proteinExistence type="predicted"/>
<evidence type="ECO:0000313" key="2">
    <source>
        <dbReference type="Proteomes" id="UP000712600"/>
    </source>
</evidence>
<organism evidence="1 2">
    <name type="scientific">Brassica cretica</name>
    <name type="common">Mustard</name>
    <dbReference type="NCBI Taxonomy" id="69181"/>
    <lineage>
        <taxon>Eukaryota</taxon>
        <taxon>Viridiplantae</taxon>
        <taxon>Streptophyta</taxon>
        <taxon>Embryophyta</taxon>
        <taxon>Tracheophyta</taxon>
        <taxon>Spermatophyta</taxon>
        <taxon>Magnoliopsida</taxon>
        <taxon>eudicotyledons</taxon>
        <taxon>Gunneridae</taxon>
        <taxon>Pentapetalae</taxon>
        <taxon>rosids</taxon>
        <taxon>malvids</taxon>
        <taxon>Brassicales</taxon>
        <taxon>Brassicaceae</taxon>
        <taxon>Brassiceae</taxon>
        <taxon>Brassica</taxon>
    </lineage>
</organism>
<accession>A0A8S9NHI6</accession>
<name>A0A8S9NHI6_BRACR</name>
<sequence>MWDPDLLPRHSAMALAATGVAVPSPAEAKSEVENKEENPSLLEELSLFMEKLKDVYYGDDDGQLNDFQIDSGTLPCVACDLSLVSSCSKPTSCSGCMCSSTPTMSIATK</sequence>
<reference evidence="1" key="1">
    <citation type="submission" date="2019-12" db="EMBL/GenBank/DDBJ databases">
        <title>Genome sequencing and annotation of Brassica cretica.</title>
        <authorList>
            <person name="Studholme D.J."/>
            <person name="Sarris P."/>
        </authorList>
    </citation>
    <scope>NUCLEOTIDE SEQUENCE</scope>
    <source>
        <strain evidence="1">PFS-109/04</strain>
        <tissue evidence="1">Leaf</tissue>
    </source>
</reference>
<evidence type="ECO:0000313" key="1">
    <source>
        <dbReference type="EMBL" id="KAF3504594.1"/>
    </source>
</evidence>
<gene>
    <name evidence="1" type="ORF">F2Q69_00045657</name>
</gene>
<protein>
    <submittedName>
        <fullName evidence="1">Uncharacterized protein</fullName>
    </submittedName>
</protein>